<comment type="caution">
    <text evidence="2">The sequence shown here is derived from an EMBL/GenBank/DDBJ whole genome shotgun (WGS) entry which is preliminary data.</text>
</comment>
<proteinExistence type="predicted"/>
<reference evidence="2" key="1">
    <citation type="submission" date="2021-01" db="EMBL/GenBank/DDBJ databases">
        <title>Whole genome shotgun sequence of Sphaerimonospora thailandensis NBRC 107569.</title>
        <authorList>
            <person name="Komaki H."/>
            <person name="Tamura T."/>
        </authorList>
    </citation>
    <scope>NUCLEOTIDE SEQUENCE</scope>
    <source>
        <strain evidence="2">NBRC 107569</strain>
    </source>
</reference>
<dbReference type="EMBL" id="BOOG01000008">
    <property type="protein sequence ID" value="GIH68558.1"/>
    <property type="molecule type" value="Genomic_DNA"/>
</dbReference>
<evidence type="ECO:0000313" key="2">
    <source>
        <dbReference type="EMBL" id="GIH68558.1"/>
    </source>
</evidence>
<accession>A0A8J3R4X2</accession>
<keyword evidence="3" id="KW-1185">Reference proteome</keyword>
<dbReference type="Pfam" id="PF11239">
    <property type="entry name" value="DUF3040"/>
    <property type="match status" value="1"/>
</dbReference>
<dbReference type="Proteomes" id="UP000610966">
    <property type="component" value="Unassembled WGS sequence"/>
</dbReference>
<protein>
    <recommendedName>
        <fullName evidence="4">DUF3040 family protein</fullName>
    </recommendedName>
</protein>
<keyword evidence="1" id="KW-0812">Transmembrane</keyword>
<feature type="transmembrane region" description="Helical" evidence="1">
    <location>
        <begin position="65"/>
        <end position="85"/>
    </location>
</feature>
<dbReference type="AlphaFoldDB" id="A0A8J3R4X2"/>
<gene>
    <name evidence="2" type="ORF">Mth01_08110</name>
</gene>
<evidence type="ECO:0000313" key="3">
    <source>
        <dbReference type="Proteomes" id="UP000610966"/>
    </source>
</evidence>
<evidence type="ECO:0000256" key="1">
    <source>
        <dbReference type="SAM" id="Phobius"/>
    </source>
</evidence>
<sequence length="94" mass="10791">MAWSQDEERMLTMIERHLTDEDPKLAARIESFNQRVERREHGRRRTADRAAGGAGARWPRRSTMIITLSWMLIVVLITALLIMALQHNAAALPI</sequence>
<organism evidence="2 3">
    <name type="scientific">Sphaerimonospora thailandensis</name>
    <dbReference type="NCBI Taxonomy" id="795644"/>
    <lineage>
        <taxon>Bacteria</taxon>
        <taxon>Bacillati</taxon>
        <taxon>Actinomycetota</taxon>
        <taxon>Actinomycetes</taxon>
        <taxon>Streptosporangiales</taxon>
        <taxon>Streptosporangiaceae</taxon>
        <taxon>Sphaerimonospora</taxon>
    </lineage>
</organism>
<keyword evidence="1" id="KW-1133">Transmembrane helix</keyword>
<keyword evidence="1" id="KW-0472">Membrane</keyword>
<dbReference type="RefSeq" id="WP_204011362.1">
    <property type="nucleotide sequence ID" value="NZ_BOOG01000008.1"/>
</dbReference>
<evidence type="ECO:0008006" key="4">
    <source>
        <dbReference type="Google" id="ProtNLM"/>
    </source>
</evidence>
<dbReference type="InterPro" id="IPR021401">
    <property type="entry name" value="DUF3040"/>
</dbReference>
<name>A0A8J3R4X2_9ACTN</name>